<sequence>MRVAGGNEKGRRLKGAVSPGTRAT</sequence>
<evidence type="ECO:0000256" key="1">
    <source>
        <dbReference type="SAM" id="MobiDB-lite"/>
    </source>
</evidence>
<proteinExistence type="predicted"/>
<protein>
    <submittedName>
        <fullName evidence="2">Uncharacterized protein</fullName>
    </submittedName>
</protein>
<organism evidence="2">
    <name type="scientific">marine metagenome</name>
    <dbReference type="NCBI Taxonomy" id="408172"/>
    <lineage>
        <taxon>unclassified sequences</taxon>
        <taxon>metagenomes</taxon>
        <taxon>ecological metagenomes</taxon>
    </lineage>
</organism>
<feature type="non-terminal residue" evidence="2">
    <location>
        <position position="24"/>
    </location>
</feature>
<evidence type="ECO:0000313" key="2">
    <source>
        <dbReference type="EMBL" id="SVB63631.1"/>
    </source>
</evidence>
<accession>A0A382FNT5</accession>
<dbReference type="EMBL" id="UINC01050547">
    <property type="protein sequence ID" value="SVB63631.1"/>
    <property type="molecule type" value="Genomic_DNA"/>
</dbReference>
<feature type="region of interest" description="Disordered" evidence="1">
    <location>
        <begin position="1"/>
        <end position="24"/>
    </location>
</feature>
<name>A0A382FNT5_9ZZZZ</name>
<reference evidence="2" key="1">
    <citation type="submission" date="2018-05" db="EMBL/GenBank/DDBJ databases">
        <authorList>
            <person name="Lanie J.A."/>
            <person name="Ng W.-L."/>
            <person name="Kazmierczak K.M."/>
            <person name="Andrzejewski T.M."/>
            <person name="Davidsen T.M."/>
            <person name="Wayne K.J."/>
            <person name="Tettelin H."/>
            <person name="Glass J.I."/>
            <person name="Rusch D."/>
            <person name="Podicherti R."/>
            <person name="Tsui H.-C.T."/>
            <person name="Winkler M.E."/>
        </authorList>
    </citation>
    <scope>NUCLEOTIDE SEQUENCE</scope>
</reference>
<gene>
    <name evidence="2" type="ORF">METZ01_LOCUS216485</name>
</gene>
<dbReference type="AlphaFoldDB" id="A0A382FNT5"/>